<dbReference type="InterPro" id="IPR016181">
    <property type="entry name" value="Acyl_CoA_acyltransferase"/>
</dbReference>
<evidence type="ECO:0000259" key="1">
    <source>
        <dbReference type="PROSITE" id="PS51186"/>
    </source>
</evidence>
<protein>
    <submittedName>
        <fullName evidence="2">GNAT family N-acetyltransferase</fullName>
    </submittedName>
</protein>
<dbReference type="EMBL" id="CP041405">
    <property type="protein sequence ID" value="QDM46943.1"/>
    <property type="molecule type" value="Genomic_DNA"/>
</dbReference>
<name>A0AAP9J4T6_PANTH</name>
<accession>A0AAP9J4T6</accession>
<dbReference type="SUPFAM" id="SSF55729">
    <property type="entry name" value="Acyl-CoA N-acyltransferases (Nat)"/>
    <property type="match status" value="1"/>
</dbReference>
<organism evidence="2 3">
    <name type="scientific">Paenibacillus thiaminolyticus</name>
    <name type="common">Bacillus thiaminolyticus</name>
    <dbReference type="NCBI Taxonomy" id="49283"/>
    <lineage>
        <taxon>Bacteria</taxon>
        <taxon>Bacillati</taxon>
        <taxon>Bacillota</taxon>
        <taxon>Bacilli</taxon>
        <taxon>Bacillales</taxon>
        <taxon>Paenibacillaceae</taxon>
        <taxon>Paenibacillus</taxon>
    </lineage>
</organism>
<evidence type="ECO:0000313" key="2">
    <source>
        <dbReference type="EMBL" id="QDM46943.1"/>
    </source>
</evidence>
<sequence length="199" mass="22586">MTGNGLDKICHLSYDSMITCCWKKGDAMKLRRVRAEEETVLRQLMQYYFYDFSAYNDADVLPNGRYGEYPDLERYWEPGSGHHPYFIETNDGLAGFALVSVEDNRGAPLHVMSEFFVMRKYRSHGIGSAAACSLFDAYPGRWIVTQIKRNVPAQSFWRKVIAGYTGNQYTEHEEPNKIVQSFTASSLSITEGADSSDST</sequence>
<evidence type="ECO:0000313" key="3">
    <source>
        <dbReference type="Proteomes" id="UP000315377"/>
    </source>
</evidence>
<proteinExistence type="predicted"/>
<dbReference type="GO" id="GO:0016747">
    <property type="term" value="F:acyltransferase activity, transferring groups other than amino-acyl groups"/>
    <property type="evidence" value="ECO:0007669"/>
    <property type="project" value="InterPro"/>
</dbReference>
<dbReference type="CDD" id="cd04301">
    <property type="entry name" value="NAT_SF"/>
    <property type="match status" value="1"/>
</dbReference>
<feature type="domain" description="N-acetyltransferase" evidence="1">
    <location>
        <begin position="28"/>
        <end position="185"/>
    </location>
</feature>
<reference evidence="2 3" key="1">
    <citation type="submission" date="2019-07" db="EMBL/GenBank/DDBJ databases">
        <title>Paenibacillus thiaminolyticus NRRL B-4156.</title>
        <authorList>
            <person name="Hehnly C."/>
            <person name="Zhang L."/>
        </authorList>
    </citation>
    <scope>NUCLEOTIDE SEQUENCE [LARGE SCALE GENOMIC DNA]</scope>
    <source>
        <strain evidence="2 3">NRRL B-4156</strain>
    </source>
</reference>
<dbReference type="PROSITE" id="PS51186">
    <property type="entry name" value="GNAT"/>
    <property type="match status" value="1"/>
</dbReference>
<gene>
    <name evidence="2" type="ORF">FLT43_28375</name>
</gene>
<dbReference type="Pfam" id="PF00583">
    <property type="entry name" value="Acetyltransf_1"/>
    <property type="match status" value="1"/>
</dbReference>
<dbReference type="Proteomes" id="UP000315377">
    <property type="component" value="Chromosome"/>
</dbReference>
<dbReference type="Gene3D" id="3.40.630.30">
    <property type="match status" value="1"/>
</dbReference>
<dbReference type="InterPro" id="IPR000182">
    <property type="entry name" value="GNAT_dom"/>
</dbReference>
<dbReference type="AlphaFoldDB" id="A0AAP9J4T6"/>